<evidence type="ECO:0000259" key="3">
    <source>
        <dbReference type="PROSITE" id="PS50977"/>
    </source>
</evidence>
<dbReference type="PROSITE" id="PS50977">
    <property type="entry name" value="HTH_TETR_2"/>
    <property type="match status" value="1"/>
</dbReference>
<dbReference type="AlphaFoldDB" id="A0A2V2YU82"/>
<keyword evidence="5" id="KW-1185">Reference proteome</keyword>
<gene>
    <name evidence="4" type="ORF">DFQ01_107148</name>
</gene>
<name>A0A2V2YU82_9BACL</name>
<dbReference type="PANTHER" id="PTHR43479:SF11">
    <property type="entry name" value="ACREF_ENVCD OPERON REPRESSOR-RELATED"/>
    <property type="match status" value="1"/>
</dbReference>
<dbReference type="Pfam" id="PF00440">
    <property type="entry name" value="TetR_N"/>
    <property type="match status" value="1"/>
</dbReference>
<feature type="DNA-binding region" description="H-T-H motif" evidence="2">
    <location>
        <begin position="40"/>
        <end position="59"/>
    </location>
</feature>
<dbReference type="Gene3D" id="1.10.357.10">
    <property type="entry name" value="Tetracycline Repressor, domain 2"/>
    <property type="match status" value="1"/>
</dbReference>
<feature type="domain" description="HTH tetR-type" evidence="3">
    <location>
        <begin position="17"/>
        <end position="77"/>
    </location>
</feature>
<dbReference type="InterPro" id="IPR001647">
    <property type="entry name" value="HTH_TetR"/>
</dbReference>
<evidence type="ECO:0000256" key="2">
    <source>
        <dbReference type="PROSITE-ProRule" id="PRU00335"/>
    </source>
</evidence>
<evidence type="ECO:0000313" key="4">
    <source>
        <dbReference type="EMBL" id="PWW03251.1"/>
    </source>
</evidence>
<dbReference type="PRINTS" id="PR00455">
    <property type="entry name" value="HTHTETR"/>
</dbReference>
<dbReference type="SUPFAM" id="SSF48498">
    <property type="entry name" value="Tetracyclin repressor-like, C-terminal domain"/>
    <property type="match status" value="1"/>
</dbReference>
<organism evidence="4 5">
    <name type="scientific">Paenibacillus cellulosilyticus</name>
    <dbReference type="NCBI Taxonomy" id="375489"/>
    <lineage>
        <taxon>Bacteria</taxon>
        <taxon>Bacillati</taxon>
        <taxon>Bacillota</taxon>
        <taxon>Bacilli</taxon>
        <taxon>Bacillales</taxon>
        <taxon>Paenibacillaceae</taxon>
        <taxon>Paenibacillus</taxon>
    </lineage>
</organism>
<sequence>MGCEERLSGENDSSIVSERKDLVMQIALRRFAKDGYHATKISDIVAEAGVAQGTFYWYFKSKEAVALEIVMEGRRQLLDVIAQGYRRDIGTVQDMVQASEALLTKLFQFAESNASLMELLLGGGGVVEPVRQAIAETRAAMENAFLQNIKRAIELGMLPEEINAEIRAALVMSLIEGIISRWLFHIVPSESITSKSAGQLAYETARFEFFGLLGI</sequence>
<protein>
    <submittedName>
        <fullName evidence="4">TetR family transcriptional regulator</fullName>
    </submittedName>
</protein>
<keyword evidence="1 2" id="KW-0238">DNA-binding</keyword>
<proteinExistence type="predicted"/>
<dbReference type="Proteomes" id="UP000246635">
    <property type="component" value="Unassembled WGS sequence"/>
</dbReference>
<dbReference type="InterPro" id="IPR036271">
    <property type="entry name" value="Tet_transcr_reg_TetR-rel_C_sf"/>
</dbReference>
<comment type="caution">
    <text evidence="4">The sequence shown here is derived from an EMBL/GenBank/DDBJ whole genome shotgun (WGS) entry which is preliminary data.</text>
</comment>
<dbReference type="InterPro" id="IPR009057">
    <property type="entry name" value="Homeodomain-like_sf"/>
</dbReference>
<reference evidence="4 5" key="1">
    <citation type="submission" date="2018-05" db="EMBL/GenBank/DDBJ databases">
        <title>Genomic Encyclopedia of Type Strains, Phase III (KMG-III): the genomes of soil and plant-associated and newly described type strains.</title>
        <authorList>
            <person name="Whitman W."/>
        </authorList>
    </citation>
    <scope>NUCLEOTIDE SEQUENCE [LARGE SCALE GENOMIC DNA]</scope>
    <source>
        <strain evidence="4 5">CECT 5696</strain>
    </source>
</reference>
<evidence type="ECO:0000313" key="5">
    <source>
        <dbReference type="Proteomes" id="UP000246635"/>
    </source>
</evidence>
<dbReference type="GO" id="GO:0003677">
    <property type="term" value="F:DNA binding"/>
    <property type="evidence" value="ECO:0007669"/>
    <property type="project" value="UniProtKB-UniRule"/>
</dbReference>
<dbReference type="InterPro" id="IPR050624">
    <property type="entry name" value="HTH-type_Tx_Regulator"/>
</dbReference>
<dbReference type="SUPFAM" id="SSF46689">
    <property type="entry name" value="Homeodomain-like"/>
    <property type="match status" value="1"/>
</dbReference>
<accession>A0A2V2YU82</accession>
<dbReference type="PANTHER" id="PTHR43479">
    <property type="entry name" value="ACREF/ENVCD OPERON REPRESSOR-RELATED"/>
    <property type="match status" value="1"/>
</dbReference>
<dbReference type="EMBL" id="QGTQ01000007">
    <property type="protein sequence ID" value="PWW03251.1"/>
    <property type="molecule type" value="Genomic_DNA"/>
</dbReference>
<evidence type="ECO:0000256" key="1">
    <source>
        <dbReference type="ARBA" id="ARBA00023125"/>
    </source>
</evidence>